<evidence type="ECO:0000256" key="7">
    <source>
        <dbReference type="ARBA" id="ARBA00023242"/>
    </source>
</evidence>
<feature type="region of interest" description="Disordered" evidence="8">
    <location>
        <begin position="1"/>
        <end position="45"/>
    </location>
</feature>
<sequence length="504" mass="56180">MSGIEATKRTTGNEAKDARSESDTKPKDHHALAADDEHKTPKKRRKVNHACLYCRRSHMTCDLERPCTRCIKRNIGHLCHDEPRDQESRKSKSVLAASSVADSDTQSDLGRPAMDQNQQPSMGPPAFDTSMSSQPGHAAKTAFDPATLGAATPLQLVQPTPVSGIQASALSSTMGQFPGFPDNWLTGHNPYHEMHNFHANYLPVEVSNEFHLLNEFLQTSMLEETSPLPDENPLLGTNQSDALRGFQGNAGLLPPSAIQGSPMPPPNADHAKAIPRPASALQNTDKTREYYLEAADPHGNDTPEERMKAILQAKFDAGLLKPFSYVNGYARLSSYLDSHVAPASKHKILRQINRFRDKLRERILPLTNWDLILVESWFEKSLMECDRLFASMAIPACCWRRTGEIFRGNKEMAELIGVDVDDLRAGKVALHQILTEDSMVRYWEEFGTIAFDEAHDSLITACSLKNPEDNSTHPVLNCCFSFRVRRDEHKIPCLIVGNFLPHDP</sequence>
<dbReference type="InterPro" id="IPR036864">
    <property type="entry name" value="Zn2-C6_fun-type_DNA-bd_sf"/>
</dbReference>
<dbReference type="PROSITE" id="PS00463">
    <property type="entry name" value="ZN2_CY6_FUNGAL_1"/>
    <property type="match status" value="1"/>
</dbReference>
<feature type="compositionally biased region" description="Basic and acidic residues" evidence="8">
    <location>
        <begin position="14"/>
        <end position="39"/>
    </location>
</feature>
<name>A0AAJ0BSJ2_9PEZI</name>
<dbReference type="InterPro" id="IPR056751">
    <property type="entry name" value="PAS_13"/>
</dbReference>
<dbReference type="CDD" id="cd00067">
    <property type="entry name" value="GAL4"/>
    <property type="match status" value="1"/>
</dbReference>
<evidence type="ECO:0000256" key="2">
    <source>
        <dbReference type="ARBA" id="ARBA00022723"/>
    </source>
</evidence>
<evidence type="ECO:0000256" key="8">
    <source>
        <dbReference type="SAM" id="MobiDB-lite"/>
    </source>
</evidence>
<dbReference type="SUPFAM" id="SSF57701">
    <property type="entry name" value="Zn2/Cys6 DNA-binding domain"/>
    <property type="match status" value="1"/>
</dbReference>
<comment type="caution">
    <text evidence="10">The sequence shown here is derived from an EMBL/GenBank/DDBJ whole genome shotgun (WGS) entry which is preliminary data.</text>
</comment>
<dbReference type="SMART" id="SM00066">
    <property type="entry name" value="GAL4"/>
    <property type="match status" value="1"/>
</dbReference>
<evidence type="ECO:0000256" key="5">
    <source>
        <dbReference type="ARBA" id="ARBA00023125"/>
    </source>
</evidence>
<dbReference type="PANTHER" id="PTHR31986:SF7">
    <property type="entry name" value="REGULATOR OF DRUG SENSITIVITY 2"/>
    <property type="match status" value="1"/>
</dbReference>
<evidence type="ECO:0000256" key="6">
    <source>
        <dbReference type="ARBA" id="ARBA00023163"/>
    </source>
</evidence>
<feature type="region of interest" description="Disordered" evidence="8">
    <location>
        <begin position="81"/>
        <end position="140"/>
    </location>
</feature>
<dbReference type="GO" id="GO:0000977">
    <property type="term" value="F:RNA polymerase II transcription regulatory region sequence-specific DNA binding"/>
    <property type="evidence" value="ECO:0007669"/>
    <property type="project" value="TreeGrafter"/>
</dbReference>
<dbReference type="InterPro" id="IPR001138">
    <property type="entry name" value="Zn2Cys6_DnaBD"/>
</dbReference>
<keyword evidence="3" id="KW-0862">Zinc</keyword>
<organism evidence="10 11">
    <name type="scientific">Echria macrotheca</name>
    <dbReference type="NCBI Taxonomy" id="438768"/>
    <lineage>
        <taxon>Eukaryota</taxon>
        <taxon>Fungi</taxon>
        <taxon>Dikarya</taxon>
        <taxon>Ascomycota</taxon>
        <taxon>Pezizomycotina</taxon>
        <taxon>Sordariomycetes</taxon>
        <taxon>Sordariomycetidae</taxon>
        <taxon>Sordariales</taxon>
        <taxon>Schizotheciaceae</taxon>
        <taxon>Echria</taxon>
    </lineage>
</organism>
<dbReference type="PROSITE" id="PS50048">
    <property type="entry name" value="ZN2_CY6_FUNGAL_2"/>
    <property type="match status" value="1"/>
</dbReference>
<keyword evidence="7" id="KW-0539">Nucleus</keyword>
<evidence type="ECO:0000256" key="1">
    <source>
        <dbReference type="ARBA" id="ARBA00004123"/>
    </source>
</evidence>
<keyword evidence="2" id="KW-0479">Metal-binding</keyword>
<feature type="compositionally biased region" description="Basic and acidic residues" evidence="8">
    <location>
        <begin position="81"/>
        <end position="90"/>
    </location>
</feature>
<gene>
    <name evidence="10" type="ORF">QBC47DRAFT_369414</name>
</gene>
<dbReference type="EMBL" id="MU839827">
    <property type="protein sequence ID" value="KAK1761226.1"/>
    <property type="molecule type" value="Genomic_DNA"/>
</dbReference>
<proteinExistence type="predicted"/>
<evidence type="ECO:0000256" key="3">
    <source>
        <dbReference type="ARBA" id="ARBA00022833"/>
    </source>
</evidence>
<keyword evidence="6" id="KW-0804">Transcription</keyword>
<keyword evidence="5" id="KW-0238">DNA-binding</keyword>
<protein>
    <recommendedName>
        <fullName evidence="9">Zn(2)-C6 fungal-type domain-containing protein</fullName>
    </recommendedName>
</protein>
<comment type="subcellular location">
    <subcellularLocation>
        <location evidence="1">Nucleus</location>
    </subcellularLocation>
</comment>
<keyword evidence="4" id="KW-0805">Transcription regulation</keyword>
<dbReference type="Pfam" id="PF24990">
    <property type="entry name" value="PAS_13"/>
    <property type="match status" value="1"/>
</dbReference>
<dbReference type="GO" id="GO:0005634">
    <property type="term" value="C:nucleus"/>
    <property type="evidence" value="ECO:0007669"/>
    <property type="project" value="UniProtKB-SubCell"/>
</dbReference>
<evidence type="ECO:0000256" key="4">
    <source>
        <dbReference type="ARBA" id="ARBA00023015"/>
    </source>
</evidence>
<evidence type="ECO:0000259" key="9">
    <source>
        <dbReference type="PROSITE" id="PS50048"/>
    </source>
</evidence>
<dbReference type="PANTHER" id="PTHR31986">
    <property type="entry name" value="REGULATOR OF DRUG SENSITIVITY 2"/>
    <property type="match status" value="1"/>
</dbReference>
<dbReference type="FunFam" id="4.10.240.10:FF:000002">
    <property type="entry name" value="Zn cluster transcription factor Rds2"/>
    <property type="match status" value="1"/>
</dbReference>
<dbReference type="Gene3D" id="4.10.240.10">
    <property type="entry name" value="Zn(2)-C6 fungal-type DNA-binding domain"/>
    <property type="match status" value="1"/>
</dbReference>
<dbReference type="GO" id="GO:0008270">
    <property type="term" value="F:zinc ion binding"/>
    <property type="evidence" value="ECO:0007669"/>
    <property type="project" value="InterPro"/>
</dbReference>
<dbReference type="Pfam" id="PF00172">
    <property type="entry name" value="Zn_clus"/>
    <property type="match status" value="1"/>
</dbReference>
<reference evidence="10" key="1">
    <citation type="submission" date="2023-06" db="EMBL/GenBank/DDBJ databases">
        <title>Genome-scale phylogeny and comparative genomics of the fungal order Sordariales.</title>
        <authorList>
            <consortium name="Lawrence Berkeley National Laboratory"/>
            <person name="Hensen N."/>
            <person name="Bonometti L."/>
            <person name="Westerberg I."/>
            <person name="Brannstrom I.O."/>
            <person name="Guillou S."/>
            <person name="Cros-Aarteil S."/>
            <person name="Calhoun S."/>
            <person name="Haridas S."/>
            <person name="Kuo A."/>
            <person name="Mondo S."/>
            <person name="Pangilinan J."/>
            <person name="Riley R."/>
            <person name="Labutti K."/>
            <person name="Andreopoulos B."/>
            <person name="Lipzen A."/>
            <person name="Chen C."/>
            <person name="Yanf M."/>
            <person name="Daum C."/>
            <person name="Ng V."/>
            <person name="Clum A."/>
            <person name="Steindorff A."/>
            <person name="Ohm R."/>
            <person name="Martin F."/>
            <person name="Silar P."/>
            <person name="Natvig D."/>
            <person name="Lalanne C."/>
            <person name="Gautier V."/>
            <person name="Ament-Velasquez S.L."/>
            <person name="Kruys A."/>
            <person name="Hutchinson M.I."/>
            <person name="Powell A.J."/>
            <person name="Barry K."/>
            <person name="Miller A.N."/>
            <person name="Grigoriev I.V."/>
            <person name="Debuchy R."/>
            <person name="Gladieux P."/>
            <person name="Thoren M.H."/>
            <person name="Johannesson H."/>
        </authorList>
    </citation>
    <scope>NUCLEOTIDE SEQUENCE</scope>
    <source>
        <strain evidence="10">PSN4</strain>
    </source>
</reference>
<keyword evidence="11" id="KW-1185">Reference proteome</keyword>
<feature type="compositionally biased region" description="Low complexity" evidence="8">
    <location>
        <begin position="93"/>
        <end position="104"/>
    </location>
</feature>
<dbReference type="Proteomes" id="UP001239445">
    <property type="component" value="Unassembled WGS sequence"/>
</dbReference>
<dbReference type="InterPro" id="IPR053045">
    <property type="entry name" value="Zinc_cluster_trans_reg"/>
</dbReference>
<dbReference type="GO" id="GO:0000981">
    <property type="term" value="F:DNA-binding transcription factor activity, RNA polymerase II-specific"/>
    <property type="evidence" value="ECO:0007669"/>
    <property type="project" value="InterPro"/>
</dbReference>
<dbReference type="AlphaFoldDB" id="A0AAJ0BSJ2"/>
<accession>A0AAJ0BSJ2</accession>
<feature type="domain" description="Zn(2)-C6 fungal-type" evidence="9">
    <location>
        <begin position="50"/>
        <end position="79"/>
    </location>
</feature>
<evidence type="ECO:0000313" key="11">
    <source>
        <dbReference type="Proteomes" id="UP001239445"/>
    </source>
</evidence>
<evidence type="ECO:0000313" key="10">
    <source>
        <dbReference type="EMBL" id="KAK1761226.1"/>
    </source>
</evidence>